<dbReference type="PROSITE" id="PS00028">
    <property type="entry name" value="ZINC_FINGER_C2H2_1"/>
    <property type="match status" value="1"/>
</dbReference>
<keyword evidence="6" id="KW-0238">DNA-binding</keyword>
<evidence type="ECO:0000313" key="12">
    <source>
        <dbReference type="Proteomes" id="UP001172457"/>
    </source>
</evidence>
<keyword evidence="2" id="KW-0677">Repeat</keyword>
<dbReference type="AlphaFoldDB" id="A0AA38T8W0"/>
<dbReference type="Pfam" id="PF22996">
    <property type="entry name" value="C2H2-2nd_BIRD-IDD"/>
    <property type="match status" value="1"/>
</dbReference>
<evidence type="ECO:0000256" key="4">
    <source>
        <dbReference type="ARBA" id="ARBA00022833"/>
    </source>
</evidence>
<dbReference type="Pfam" id="PF22995">
    <property type="entry name" value="C2CH-3rd_BIRD-IDD"/>
    <property type="match status" value="1"/>
</dbReference>
<keyword evidence="5" id="KW-0805">Transcription regulation</keyword>
<dbReference type="EMBL" id="JARYMX010000003">
    <property type="protein sequence ID" value="KAJ9555639.1"/>
    <property type="molecule type" value="Genomic_DNA"/>
</dbReference>
<dbReference type="GO" id="GO:0008270">
    <property type="term" value="F:zinc ion binding"/>
    <property type="evidence" value="ECO:0007669"/>
    <property type="project" value="UniProtKB-KW"/>
</dbReference>
<dbReference type="InterPro" id="IPR055186">
    <property type="entry name" value="C2H2-2nd_BIRD-IDD"/>
</dbReference>
<evidence type="ECO:0000256" key="8">
    <source>
        <dbReference type="PROSITE-ProRule" id="PRU00042"/>
    </source>
</evidence>
<evidence type="ECO:0000256" key="3">
    <source>
        <dbReference type="ARBA" id="ARBA00022771"/>
    </source>
</evidence>
<dbReference type="GO" id="GO:0003700">
    <property type="term" value="F:DNA-binding transcription factor activity"/>
    <property type="evidence" value="ECO:0007669"/>
    <property type="project" value="TreeGrafter"/>
</dbReference>
<keyword evidence="4" id="KW-0862">Zinc</keyword>
<evidence type="ECO:0000259" key="10">
    <source>
        <dbReference type="PROSITE" id="PS50157"/>
    </source>
</evidence>
<feature type="domain" description="C2H2-type" evidence="10">
    <location>
        <begin position="399"/>
        <end position="421"/>
    </location>
</feature>
<comment type="caution">
    <text evidence="11">The sequence shown here is derived from an EMBL/GenBank/DDBJ whole genome shotgun (WGS) entry which is preliminary data.</text>
</comment>
<evidence type="ECO:0000256" key="9">
    <source>
        <dbReference type="SAM" id="MobiDB-lite"/>
    </source>
</evidence>
<reference evidence="11" key="1">
    <citation type="submission" date="2023-03" db="EMBL/GenBank/DDBJ databases">
        <title>Chromosome-scale reference genome and RAD-based genetic map of yellow starthistle (Centaurea solstitialis) reveal putative structural variation and QTLs associated with invader traits.</title>
        <authorList>
            <person name="Reatini B."/>
            <person name="Cang F.A."/>
            <person name="Jiang Q."/>
            <person name="Mckibben M.T.W."/>
            <person name="Barker M.S."/>
            <person name="Rieseberg L.H."/>
            <person name="Dlugosch K.M."/>
        </authorList>
    </citation>
    <scope>NUCLEOTIDE SEQUENCE</scope>
    <source>
        <strain evidence="11">CAN-66</strain>
        <tissue evidence="11">Leaf</tissue>
    </source>
</reference>
<evidence type="ECO:0000256" key="5">
    <source>
        <dbReference type="ARBA" id="ARBA00023015"/>
    </source>
</evidence>
<evidence type="ECO:0000256" key="1">
    <source>
        <dbReference type="ARBA" id="ARBA00022723"/>
    </source>
</evidence>
<dbReference type="PANTHER" id="PTHR10593:SF163">
    <property type="entry name" value="ZINC FINGER C2H2-TYPE_INTEGRASE DNA-BINDING DOMAIN-CONTAINING PROTEIN-RELATED"/>
    <property type="match status" value="1"/>
</dbReference>
<name>A0AA38T8W0_9ASTR</name>
<keyword evidence="3 8" id="KW-0863">Zinc-finger</keyword>
<keyword evidence="7" id="KW-0804">Transcription</keyword>
<evidence type="ECO:0000256" key="6">
    <source>
        <dbReference type="ARBA" id="ARBA00023125"/>
    </source>
</evidence>
<keyword evidence="1" id="KW-0479">Metal-binding</keyword>
<accession>A0AA38T8W0</accession>
<dbReference type="PANTHER" id="PTHR10593">
    <property type="entry name" value="SERINE/THREONINE-PROTEIN KINASE RIO"/>
    <property type="match status" value="1"/>
</dbReference>
<dbReference type="SMART" id="SM00355">
    <property type="entry name" value="ZnF_C2H2"/>
    <property type="match status" value="3"/>
</dbReference>
<dbReference type="Proteomes" id="UP001172457">
    <property type="component" value="Chromosome 3"/>
</dbReference>
<dbReference type="InterPro" id="IPR013087">
    <property type="entry name" value="Znf_C2H2_type"/>
</dbReference>
<dbReference type="FunFam" id="3.30.160.60:FF:000554">
    <property type="entry name" value="protein indeterminate-domain 12-like"/>
    <property type="match status" value="1"/>
</dbReference>
<feature type="compositionally biased region" description="Low complexity" evidence="9">
    <location>
        <begin position="333"/>
        <end position="347"/>
    </location>
</feature>
<dbReference type="InterPro" id="IPR036236">
    <property type="entry name" value="Znf_C2H2_sf"/>
</dbReference>
<evidence type="ECO:0000313" key="11">
    <source>
        <dbReference type="EMBL" id="KAJ9555639.1"/>
    </source>
</evidence>
<dbReference type="Gene3D" id="3.30.160.60">
    <property type="entry name" value="Classic Zinc Finger"/>
    <property type="match status" value="1"/>
</dbReference>
<keyword evidence="12" id="KW-1185">Reference proteome</keyword>
<dbReference type="InterPro" id="IPR055187">
    <property type="entry name" value="C2CH-3rd_BIRD-IDD"/>
</dbReference>
<feature type="compositionally biased region" description="Low complexity" evidence="9">
    <location>
        <begin position="590"/>
        <end position="608"/>
    </location>
</feature>
<dbReference type="SUPFAM" id="SSF57667">
    <property type="entry name" value="beta-beta-alpha zinc fingers"/>
    <property type="match status" value="1"/>
</dbReference>
<dbReference type="GO" id="GO:0005634">
    <property type="term" value="C:nucleus"/>
    <property type="evidence" value="ECO:0007669"/>
    <property type="project" value="TreeGrafter"/>
</dbReference>
<feature type="compositionally biased region" description="Low complexity" evidence="9">
    <location>
        <begin position="357"/>
        <end position="368"/>
    </location>
</feature>
<dbReference type="InterPro" id="IPR031140">
    <property type="entry name" value="IDD1-16"/>
</dbReference>
<evidence type="ECO:0000256" key="2">
    <source>
        <dbReference type="ARBA" id="ARBA00022737"/>
    </source>
</evidence>
<feature type="compositionally biased region" description="Basic residues" evidence="9">
    <location>
        <begin position="655"/>
        <end position="674"/>
    </location>
</feature>
<proteinExistence type="predicted"/>
<feature type="region of interest" description="Disordered" evidence="9">
    <location>
        <begin position="582"/>
        <end position="608"/>
    </location>
</feature>
<dbReference type="GO" id="GO:0003677">
    <property type="term" value="F:DNA binding"/>
    <property type="evidence" value="ECO:0007669"/>
    <property type="project" value="UniProtKB-KW"/>
</dbReference>
<evidence type="ECO:0000256" key="7">
    <source>
        <dbReference type="ARBA" id="ARBA00023163"/>
    </source>
</evidence>
<feature type="region of interest" description="Disordered" evidence="9">
    <location>
        <begin position="330"/>
        <end position="384"/>
    </location>
</feature>
<dbReference type="PROSITE" id="PS50157">
    <property type="entry name" value="ZINC_FINGER_C2H2_2"/>
    <property type="match status" value="1"/>
</dbReference>
<feature type="region of interest" description="Disordered" evidence="9">
    <location>
        <begin position="650"/>
        <end position="685"/>
    </location>
</feature>
<organism evidence="11 12">
    <name type="scientific">Centaurea solstitialis</name>
    <name type="common">yellow star-thistle</name>
    <dbReference type="NCBI Taxonomy" id="347529"/>
    <lineage>
        <taxon>Eukaryota</taxon>
        <taxon>Viridiplantae</taxon>
        <taxon>Streptophyta</taxon>
        <taxon>Embryophyta</taxon>
        <taxon>Tracheophyta</taxon>
        <taxon>Spermatophyta</taxon>
        <taxon>Magnoliopsida</taxon>
        <taxon>eudicotyledons</taxon>
        <taxon>Gunneridae</taxon>
        <taxon>Pentapetalae</taxon>
        <taxon>asterids</taxon>
        <taxon>campanulids</taxon>
        <taxon>Asterales</taxon>
        <taxon>Asteraceae</taxon>
        <taxon>Carduoideae</taxon>
        <taxon>Cardueae</taxon>
        <taxon>Centaureinae</taxon>
        <taxon>Centaurea</taxon>
    </lineage>
</organism>
<protein>
    <recommendedName>
        <fullName evidence="10">C2H2-type domain-containing protein</fullName>
    </recommendedName>
</protein>
<gene>
    <name evidence="11" type="ORF">OSB04_010253</name>
</gene>
<sequence length="685" mass="77569">MRSTKSWQPLIDKFRSKLTVWKAKTFSIGGRCCLCKSILGALGTYMFSLYKAPKKVLNILEGYRSRFLWGDTSENKKIHWMAWDKVLRDKHCGGLGIGSLRALNLALLTKWRWKEKTEAHAKWIRIVKGCSVSNSNHGIWNTILGVDKDLNEMGINVYTFLKLSEDGSSWVWELEPCNKYTVRSMRKLIDGVSLPVDDKETEWIRWLPSKSNIHLWRVLHNRLPTLDNLTKRARILHAHMANWVGWWPNNEISIKDLWGKINSAGANGVAAVICKIIGVAFLTTMWKARNNKVFKGEVVKDIEIAREVQTVAFNWVRLINIKKSKMMSGDGFNNNNNNNSSSSPSNSLTASLIQDHTSSNPNPNSSTSAKRKRNLPGTPDPDAEVIALSPRSLMATNRFVCEICNKGFQRDQNLQLHRRGHNLPWKLKQRNKLEVVKKKVYICPEKSCVHHDPSRALGDLTGVKKHFSRKHGEKKWKCEKCSKKYAVQSDWKAHSKICGTREYKCDCGTLFSRKFKNGFFPHDVNYFTSQLPKRLADDHAPVRGGGGGQLRFPGMFAGGMLETTNLDANGSKPRLPIWLDQHGNESHLENPNNSSFLGPSSSNNNNGGILPTEMVQWHQESMATTYSGIQLKEEINKGKCISTLCITTTTPPTTNRRHSRRLQRGSTHVCHRPTTKGSPNGVHKK</sequence>